<dbReference type="Proteomes" id="UP000006072">
    <property type="component" value="Unassembled WGS sequence"/>
</dbReference>
<keyword evidence="3 4" id="KW-0732">Signal</keyword>
<dbReference type="HOGENOM" id="CLU_017028_8_5_11"/>
<dbReference type="InterPro" id="IPR000914">
    <property type="entry name" value="SBP_5_dom"/>
</dbReference>
<evidence type="ECO:0000313" key="6">
    <source>
        <dbReference type="EMBL" id="EJZ08646.1"/>
    </source>
</evidence>
<dbReference type="AlphaFoldDB" id="K0UP58"/>
<evidence type="ECO:0000256" key="2">
    <source>
        <dbReference type="ARBA" id="ARBA00022448"/>
    </source>
</evidence>
<proteinExistence type="inferred from homology"/>
<dbReference type="PANTHER" id="PTHR30290">
    <property type="entry name" value="PERIPLASMIC BINDING COMPONENT OF ABC TRANSPORTER"/>
    <property type="match status" value="1"/>
</dbReference>
<evidence type="ECO:0000256" key="1">
    <source>
        <dbReference type="ARBA" id="ARBA00005695"/>
    </source>
</evidence>
<dbReference type="GO" id="GO:0043190">
    <property type="term" value="C:ATP-binding cassette (ABC) transporter complex"/>
    <property type="evidence" value="ECO:0007669"/>
    <property type="project" value="InterPro"/>
</dbReference>
<dbReference type="PIRSF" id="PIRSF002741">
    <property type="entry name" value="MppA"/>
    <property type="match status" value="1"/>
</dbReference>
<keyword evidence="7" id="KW-1185">Reference proteome</keyword>
<dbReference type="SUPFAM" id="SSF53850">
    <property type="entry name" value="Periplasmic binding protein-like II"/>
    <property type="match status" value="1"/>
</dbReference>
<protein>
    <submittedName>
        <fullName evidence="6">Peptide ABC transporter periplasmic protein</fullName>
    </submittedName>
</protein>
<comment type="similarity">
    <text evidence="1">Belongs to the bacterial solute-binding protein 5 family.</text>
</comment>
<sequence length="520" mass="55568">MALTCVLAAVTVAACAGPAAQEQADQLVLADSYQLGGYNPVNGYSESGVSPLYEGLYRPDAPSDATVPELVPTLAERAPEPAGPNRWRIPLRSGVVFSDGSTFDSADVVATYAAVADPVVASEISTSVAPIVSLTADGPGAVVVELDTAADPRPYLLLGILPAEKIEAAPAADWAVNTAPVGTGPYRLDSLRPDQAVLVARDDYWGDPAQVRRLVYLYTPDDNARAQSMVSGAVDGANLPPRLIDSIDGDEVQTVGVRSADWRGVALPAGNPFTADVRARLAMNLAVDREAMVRDVLAGYARPAGTPIAEMYGPAYNPDAGFAFDTDRAAAVLDDAGWRPGSSQIREKDGARASFELLYNAPDTLRRDLAVAFAAAMRPLGIEVRPRGTSWDEIDTRFGDSAVLLGGGSTPYSIDSQVYDTLHTRVPDSSPYSNPGNFTAPGLDDMLERAARSAPGPDKDRLYRDIQATYTAEPSQVFLVFLDHTYAYRDTGWTQTAPIMEPHSHGVSWGPWWNVARWTR</sequence>
<dbReference type="Gene3D" id="3.40.190.10">
    <property type="entry name" value="Periplasmic binding protein-like II"/>
    <property type="match status" value="1"/>
</dbReference>
<dbReference type="eggNOG" id="COG0747">
    <property type="taxonomic scope" value="Bacteria"/>
</dbReference>
<dbReference type="Pfam" id="PF00496">
    <property type="entry name" value="SBP_bac_5"/>
    <property type="match status" value="1"/>
</dbReference>
<dbReference type="Gene3D" id="3.90.76.10">
    <property type="entry name" value="Dipeptide-binding Protein, Domain 1"/>
    <property type="match status" value="1"/>
</dbReference>
<evidence type="ECO:0000256" key="4">
    <source>
        <dbReference type="SAM" id="SignalP"/>
    </source>
</evidence>
<evidence type="ECO:0000313" key="7">
    <source>
        <dbReference type="Proteomes" id="UP000006072"/>
    </source>
</evidence>
<evidence type="ECO:0000259" key="5">
    <source>
        <dbReference type="Pfam" id="PF00496"/>
    </source>
</evidence>
<accession>K0UP58</accession>
<reference evidence="6 7" key="1">
    <citation type="journal article" date="2012" name="J. Bacteriol.">
        <title>Complete Genome Sequence of Mycobacterium vaccae Type Strain ATCC 25954.</title>
        <authorList>
            <person name="Ho Y.S."/>
            <person name="Adroub S.A."/>
            <person name="Abadi M."/>
            <person name="Al Alwan B."/>
            <person name="Alkhateeb R."/>
            <person name="Gao G."/>
            <person name="Ragab A."/>
            <person name="Ali S."/>
            <person name="van Soolingen D."/>
            <person name="Bitter W."/>
            <person name="Pain A."/>
            <person name="Abdallah A.M."/>
        </authorList>
    </citation>
    <scope>NUCLEOTIDE SEQUENCE [LARGE SCALE GENOMIC DNA]</scope>
    <source>
        <strain evidence="6 7">ATCC 25954</strain>
    </source>
</reference>
<dbReference type="Gene3D" id="3.10.105.10">
    <property type="entry name" value="Dipeptide-binding Protein, Domain 3"/>
    <property type="match status" value="1"/>
</dbReference>
<keyword evidence="2" id="KW-0813">Transport</keyword>
<feature type="domain" description="Solute-binding protein family 5" evidence="5">
    <location>
        <begin position="69"/>
        <end position="422"/>
    </location>
</feature>
<dbReference type="GO" id="GO:0015833">
    <property type="term" value="P:peptide transport"/>
    <property type="evidence" value="ECO:0007669"/>
    <property type="project" value="TreeGrafter"/>
</dbReference>
<organism evidence="6 7">
    <name type="scientific">Mycolicibacterium vaccae ATCC 25954</name>
    <dbReference type="NCBI Taxonomy" id="1194972"/>
    <lineage>
        <taxon>Bacteria</taxon>
        <taxon>Bacillati</taxon>
        <taxon>Actinomycetota</taxon>
        <taxon>Actinomycetes</taxon>
        <taxon>Mycobacteriales</taxon>
        <taxon>Mycobacteriaceae</taxon>
        <taxon>Mycolicibacterium</taxon>
    </lineage>
</organism>
<dbReference type="GO" id="GO:1904680">
    <property type="term" value="F:peptide transmembrane transporter activity"/>
    <property type="evidence" value="ECO:0007669"/>
    <property type="project" value="TreeGrafter"/>
</dbReference>
<comment type="caution">
    <text evidence="6">The sequence shown here is derived from an EMBL/GenBank/DDBJ whole genome shotgun (WGS) entry which is preliminary data.</text>
</comment>
<dbReference type="EMBL" id="ALQA01000029">
    <property type="protein sequence ID" value="EJZ08646.1"/>
    <property type="molecule type" value="Genomic_DNA"/>
</dbReference>
<feature type="chain" id="PRO_5039732678" evidence="4">
    <location>
        <begin position="17"/>
        <end position="520"/>
    </location>
</feature>
<dbReference type="PATRIC" id="fig|1194972.3.peg.2948"/>
<evidence type="ECO:0000256" key="3">
    <source>
        <dbReference type="ARBA" id="ARBA00022729"/>
    </source>
</evidence>
<dbReference type="PANTHER" id="PTHR30290:SF9">
    <property type="entry name" value="OLIGOPEPTIDE-BINDING PROTEIN APPA"/>
    <property type="match status" value="1"/>
</dbReference>
<dbReference type="InterPro" id="IPR030678">
    <property type="entry name" value="Peptide/Ni-bd"/>
</dbReference>
<dbReference type="InterPro" id="IPR039424">
    <property type="entry name" value="SBP_5"/>
</dbReference>
<name>K0UP58_MYCVA</name>
<feature type="signal peptide" evidence="4">
    <location>
        <begin position="1"/>
        <end position="16"/>
    </location>
</feature>
<dbReference type="GO" id="GO:0042597">
    <property type="term" value="C:periplasmic space"/>
    <property type="evidence" value="ECO:0007669"/>
    <property type="project" value="UniProtKB-ARBA"/>
</dbReference>
<gene>
    <name evidence="6" type="ORF">MVAC_14783</name>
</gene>